<gene>
    <name evidence="1" type="ORF">Godav_022292</name>
</gene>
<evidence type="ECO:0000313" key="1">
    <source>
        <dbReference type="EMBL" id="MBA0635175.1"/>
    </source>
</evidence>
<feature type="non-terminal residue" evidence="1">
    <location>
        <position position="1"/>
    </location>
</feature>
<accession>A0A7J8TAG7</accession>
<sequence length="111" mass="13159">MCRATPPNKAKIRGCLSLLQSWARFRFLFLRPRVNHPYTFTLITRWNHSESYVGIPITLEDIRLLLDQRLEVQTPYENPIIWAVIPDKFFQNLNIWHVKVSLVNYATSRCT</sequence>
<name>A0A7J8TAG7_GOSDV</name>
<keyword evidence="2" id="KW-1185">Reference proteome</keyword>
<reference evidence="1 2" key="1">
    <citation type="journal article" date="2019" name="Genome Biol. Evol.">
        <title>Insights into the evolution of the New World diploid cottons (Gossypium, subgenus Houzingenia) based on genome sequencing.</title>
        <authorList>
            <person name="Grover C.E."/>
            <person name="Arick M.A. 2nd"/>
            <person name="Thrash A."/>
            <person name="Conover J.L."/>
            <person name="Sanders W.S."/>
            <person name="Peterson D.G."/>
            <person name="Frelichowski J.E."/>
            <person name="Scheffler J.A."/>
            <person name="Scheffler B.E."/>
            <person name="Wendel J.F."/>
        </authorList>
    </citation>
    <scope>NUCLEOTIDE SEQUENCE [LARGE SCALE GENOMIC DNA]</scope>
    <source>
        <strain evidence="1">27</strain>
        <tissue evidence="1">Leaf</tissue>
    </source>
</reference>
<protein>
    <recommendedName>
        <fullName evidence="3">Aminotransferase-like plant mobile domain-containing protein</fullName>
    </recommendedName>
</protein>
<evidence type="ECO:0000313" key="2">
    <source>
        <dbReference type="Proteomes" id="UP000593561"/>
    </source>
</evidence>
<comment type="caution">
    <text evidence="1">The sequence shown here is derived from an EMBL/GenBank/DDBJ whole genome shotgun (WGS) entry which is preliminary data.</text>
</comment>
<dbReference type="EMBL" id="JABFAC010240911">
    <property type="protein sequence ID" value="MBA0635175.1"/>
    <property type="molecule type" value="Genomic_DNA"/>
</dbReference>
<organism evidence="1 2">
    <name type="scientific">Gossypium davidsonii</name>
    <name type="common">Davidson's cotton</name>
    <name type="synonym">Gossypium klotzschianum subsp. davidsonii</name>
    <dbReference type="NCBI Taxonomy" id="34287"/>
    <lineage>
        <taxon>Eukaryota</taxon>
        <taxon>Viridiplantae</taxon>
        <taxon>Streptophyta</taxon>
        <taxon>Embryophyta</taxon>
        <taxon>Tracheophyta</taxon>
        <taxon>Spermatophyta</taxon>
        <taxon>Magnoliopsida</taxon>
        <taxon>eudicotyledons</taxon>
        <taxon>Gunneridae</taxon>
        <taxon>Pentapetalae</taxon>
        <taxon>rosids</taxon>
        <taxon>malvids</taxon>
        <taxon>Malvales</taxon>
        <taxon>Malvaceae</taxon>
        <taxon>Malvoideae</taxon>
        <taxon>Gossypium</taxon>
    </lineage>
</organism>
<proteinExistence type="predicted"/>
<dbReference type="AlphaFoldDB" id="A0A7J8TAG7"/>
<evidence type="ECO:0008006" key="3">
    <source>
        <dbReference type="Google" id="ProtNLM"/>
    </source>
</evidence>
<dbReference type="Proteomes" id="UP000593561">
    <property type="component" value="Unassembled WGS sequence"/>
</dbReference>